<accession>A0A239PK64</accession>
<name>A0A239PK64_9PROT</name>
<evidence type="ECO:0000313" key="10">
    <source>
        <dbReference type="Proteomes" id="UP000198346"/>
    </source>
</evidence>
<keyword evidence="8" id="KW-1133">Transmembrane helix</keyword>
<protein>
    <recommendedName>
        <fullName evidence="3">DNA recombination protein RmuC homolog</fullName>
    </recommendedName>
</protein>
<dbReference type="PANTHER" id="PTHR30563:SF0">
    <property type="entry name" value="DNA RECOMBINATION PROTEIN RMUC"/>
    <property type="match status" value="1"/>
</dbReference>
<keyword evidence="8" id="KW-0472">Membrane</keyword>
<feature type="compositionally biased region" description="Basic and acidic residues" evidence="7">
    <location>
        <begin position="131"/>
        <end position="151"/>
    </location>
</feature>
<dbReference type="GO" id="GO:0006310">
    <property type="term" value="P:DNA recombination"/>
    <property type="evidence" value="ECO:0007669"/>
    <property type="project" value="UniProtKB-KW"/>
</dbReference>
<evidence type="ECO:0000256" key="4">
    <source>
        <dbReference type="ARBA" id="ARBA00023054"/>
    </source>
</evidence>
<evidence type="ECO:0000313" key="9">
    <source>
        <dbReference type="EMBL" id="SNT68202.1"/>
    </source>
</evidence>
<comment type="function">
    <text evidence="1">Involved in DNA recombination.</text>
</comment>
<dbReference type="AlphaFoldDB" id="A0A239PK64"/>
<evidence type="ECO:0000256" key="8">
    <source>
        <dbReference type="SAM" id="Phobius"/>
    </source>
</evidence>
<dbReference type="EMBL" id="FZQA01000001">
    <property type="protein sequence ID" value="SNT68202.1"/>
    <property type="molecule type" value="Genomic_DNA"/>
</dbReference>
<feature type="region of interest" description="Disordered" evidence="7">
    <location>
        <begin position="91"/>
        <end position="168"/>
    </location>
</feature>
<dbReference type="InterPro" id="IPR003798">
    <property type="entry name" value="DNA_recombination_RmuC"/>
</dbReference>
<gene>
    <name evidence="9" type="ORF">SAMN06297382_0701</name>
</gene>
<keyword evidence="5" id="KW-0233">DNA recombination</keyword>
<feature type="compositionally biased region" description="Polar residues" evidence="7">
    <location>
        <begin position="598"/>
        <end position="609"/>
    </location>
</feature>
<evidence type="ECO:0000256" key="6">
    <source>
        <dbReference type="SAM" id="Coils"/>
    </source>
</evidence>
<organism evidence="9 10">
    <name type="scientific">Amphiplicatus metriothermophilus</name>
    <dbReference type="NCBI Taxonomy" id="1519374"/>
    <lineage>
        <taxon>Bacteria</taxon>
        <taxon>Pseudomonadati</taxon>
        <taxon>Pseudomonadota</taxon>
        <taxon>Alphaproteobacteria</taxon>
        <taxon>Parvularculales</taxon>
        <taxon>Parvularculaceae</taxon>
        <taxon>Amphiplicatus</taxon>
    </lineage>
</organism>
<dbReference type="PANTHER" id="PTHR30563">
    <property type="entry name" value="DNA RECOMBINATION PROTEIN RMUC"/>
    <property type="match status" value="1"/>
</dbReference>
<dbReference type="Pfam" id="PF02646">
    <property type="entry name" value="RmuC"/>
    <property type="match status" value="1"/>
</dbReference>
<comment type="similarity">
    <text evidence="2">Belongs to the RmuC family.</text>
</comment>
<reference evidence="9 10" key="1">
    <citation type="submission" date="2017-07" db="EMBL/GenBank/DDBJ databases">
        <authorList>
            <person name="Sun Z.S."/>
            <person name="Albrecht U."/>
            <person name="Echele G."/>
            <person name="Lee C.C."/>
        </authorList>
    </citation>
    <scope>NUCLEOTIDE SEQUENCE [LARGE SCALE GENOMIC DNA]</scope>
    <source>
        <strain evidence="9 10">CGMCC 1.12710</strain>
    </source>
</reference>
<keyword evidence="4 6" id="KW-0175">Coiled coil</keyword>
<feature type="region of interest" description="Disordered" evidence="7">
    <location>
        <begin position="568"/>
        <end position="631"/>
    </location>
</feature>
<keyword evidence="8" id="KW-0812">Transmembrane</keyword>
<evidence type="ECO:0000256" key="7">
    <source>
        <dbReference type="SAM" id="MobiDB-lite"/>
    </source>
</evidence>
<keyword evidence="10" id="KW-1185">Reference proteome</keyword>
<feature type="compositionally biased region" description="Basic and acidic residues" evidence="7">
    <location>
        <begin position="614"/>
        <end position="623"/>
    </location>
</feature>
<proteinExistence type="inferred from homology"/>
<evidence type="ECO:0000256" key="1">
    <source>
        <dbReference type="ARBA" id="ARBA00003416"/>
    </source>
</evidence>
<evidence type="ECO:0000256" key="3">
    <source>
        <dbReference type="ARBA" id="ARBA00021840"/>
    </source>
</evidence>
<feature type="coiled-coil region" evidence="6">
    <location>
        <begin position="201"/>
        <end position="263"/>
    </location>
</feature>
<dbReference type="Proteomes" id="UP000198346">
    <property type="component" value="Unassembled WGS sequence"/>
</dbReference>
<sequence length="631" mass="68361">MAFLQAFAVGMNGPTGLAPAAPEPILTGEAGFLWTGALTVLGVFLIVLLLIMRGRAAGAAARRAKKKESRAPGDFFQPAGETAEIAFEEDAPPARQATQEEAAPDDDPPAPAPQEPRRQGGPFAGLFAKKKNAEERAEERAEPVAAREERPAPAPPPRRMEPPRGHPLATARARDIAEEAPAPAAAEGEVAYLRDWRRGEAEAERRQAAEESRSLAAAREAEFERRKLAAAFDQRQRALEMRAEALSGEFSALQRELADELDRRFVTMSNRLEERFEREGGDAGAIAMRIESLERRLMDLAERIETRIGAALATAEAEGGDRQWIDAVSHRLAEHRESVNATLASLSNQIDVLAGAPEDIRALREDIAALRRAMGERVTGPNAPQIHLADIVRDALAPGAYDMRARLSNNRTADCLVRVSPALRPTGIDARFPLETFFALRAAPPEDQARAENEFRRAALRHLVDVAERLISPEETADFALAFIPSESMYAELHARFPDVVQDAYRAKVWFVSPTTLTAALHAMRAAAQGGSGAPVEAEDAAAEQERAAADLLAALDELRRRVAALEEARATPQKADSLQKTDAPVEASDAQPEDSTEVASSVDGQAESTDAESAAREPDHPPARSPFPLR</sequence>
<feature type="transmembrane region" description="Helical" evidence="8">
    <location>
        <begin position="30"/>
        <end position="52"/>
    </location>
</feature>
<evidence type="ECO:0000256" key="5">
    <source>
        <dbReference type="ARBA" id="ARBA00023172"/>
    </source>
</evidence>
<evidence type="ECO:0000256" key="2">
    <source>
        <dbReference type="ARBA" id="ARBA00009840"/>
    </source>
</evidence>